<evidence type="ECO:0000256" key="13">
    <source>
        <dbReference type="RuleBase" id="RU000461"/>
    </source>
</evidence>
<keyword evidence="6 12" id="KW-0479">Metal-binding</keyword>
<dbReference type="GO" id="GO:0016020">
    <property type="term" value="C:membrane"/>
    <property type="evidence" value="ECO:0007669"/>
    <property type="project" value="UniProtKB-SubCell"/>
</dbReference>
<evidence type="ECO:0000256" key="6">
    <source>
        <dbReference type="ARBA" id="ARBA00022723"/>
    </source>
</evidence>
<dbReference type="GO" id="GO:0020037">
    <property type="term" value="F:heme binding"/>
    <property type="evidence" value="ECO:0007669"/>
    <property type="project" value="InterPro"/>
</dbReference>
<reference evidence="15 16" key="1">
    <citation type="submission" date="2020-10" db="EMBL/GenBank/DDBJ databases">
        <title>The Coptis chinensis genome and diversification of protoberbering-type alkaloids.</title>
        <authorList>
            <person name="Wang B."/>
            <person name="Shu S."/>
            <person name="Song C."/>
            <person name="Liu Y."/>
        </authorList>
    </citation>
    <scope>NUCLEOTIDE SEQUENCE [LARGE SCALE GENOMIC DNA]</scope>
    <source>
        <strain evidence="15">HL-2020</strain>
        <tissue evidence="15">Leaf</tissue>
    </source>
</reference>
<evidence type="ECO:0000256" key="9">
    <source>
        <dbReference type="ARBA" id="ARBA00023004"/>
    </source>
</evidence>
<proteinExistence type="inferred from homology"/>
<feature type="chain" id="PRO_5032621706" description="Cytochrome P450" evidence="14">
    <location>
        <begin position="18"/>
        <end position="463"/>
    </location>
</feature>
<dbReference type="GO" id="GO:0044550">
    <property type="term" value="P:secondary metabolite biosynthetic process"/>
    <property type="evidence" value="ECO:0007669"/>
    <property type="project" value="UniProtKB-ARBA"/>
</dbReference>
<keyword evidence="5" id="KW-0812">Transmembrane</keyword>
<dbReference type="GO" id="GO:0005506">
    <property type="term" value="F:iron ion binding"/>
    <property type="evidence" value="ECO:0007669"/>
    <property type="project" value="InterPro"/>
</dbReference>
<name>A0A835HS41_9MAGN</name>
<evidence type="ECO:0000256" key="5">
    <source>
        <dbReference type="ARBA" id="ARBA00022692"/>
    </source>
</evidence>
<evidence type="ECO:0000256" key="8">
    <source>
        <dbReference type="ARBA" id="ARBA00023002"/>
    </source>
</evidence>
<comment type="cofactor">
    <cofactor evidence="1 12">
        <name>heme</name>
        <dbReference type="ChEBI" id="CHEBI:30413"/>
    </cofactor>
</comment>
<feature type="signal peptide" evidence="14">
    <location>
        <begin position="1"/>
        <end position="17"/>
    </location>
</feature>
<evidence type="ECO:0000256" key="10">
    <source>
        <dbReference type="ARBA" id="ARBA00023033"/>
    </source>
</evidence>
<evidence type="ECO:0000256" key="1">
    <source>
        <dbReference type="ARBA" id="ARBA00001971"/>
    </source>
</evidence>
<evidence type="ECO:0000256" key="7">
    <source>
        <dbReference type="ARBA" id="ARBA00022989"/>
    </source>
</evidence>
<evidence type="ECO:0008006" key="17">
    <source>
        <dbReference type="Google" id="ProtNLM"/>
    </source>
</evidence>
<organism evidence="15 16">
    <name type="scientific">Coptis chinensis</name>
    <dbReference type="NCBI Taxonomy" id="261450"/>
    <lineage>
        <taxon>Eukaryota</taxon>
        <taxon>Viridiplantae</taxon>
        <taxon>Streptophyta</taxon>
        <taxon>Embryophyta</taxon>
        <taxon>Tracheophyta</taxon>
        <taxon>Spermatophyta</taxon>
        <taxon>Magnoliopsida</taxon>
        <taxon>Ranunculales</taxon>
        <taxon>Ranunculaceae</taxon>
        <taxon>Coptidoideae</taxon>
        <taxon>Coptis</taxon>
    </lineage>
</organism>
<keyword evidence="11" id="KW-0472">Membrane</keyword>
<dbReference type="PANTHER" id="PTHR24286:SF305">
    <property type="entry name" value="CYTOCHROME P450 708A2"/>
    <property type="match status" value="1"/>
</dbReference>
<evidence type="ECO:0000256" key="11">
    <source>
        <dbReference type="ARBA" id="ARBA00023136"/>
    </source>
</evidence>
<dbReference type="GO" id="GO:0010268">
    <property type="term" value="P:brassinosteroid homeostasis"/>
    <property type="evidence" value="ECO:0007669"/>
    <property type="project" value="TreeGrafter"/>
</dbReference>
<keyword evidence="8 13" id="KW-0560">Oxidoreductase</keyword>
<evidence type="ECO:0000256" key="14">
    <source>
        <dbReference type="SAM" id="SignalP"/>
    </source>
</evidence>
<dbReference type="PANTHER" id="PTHR24286">
    <property type="entry name" value="CYTOCHROME P450 26"/>
    <property type="match status" value="1"/>
</dbReference>
<keyword evidence="14" id="KW-0732">Signal</keyword>
<protein>
    <recommendedName>
        <fullName evidence="17">Cytochrome P450</fullName>
    </recommendedName>
</protein>
<evidence type="ECO:0000256" key="12">
    <source>
        <dbReference type="PIRSR" id="PIRSR602401-1"/>
    </source>
</evidence>
<evidence type="ECO:0000313" key="15">
    <source>
        <dbReference type="EMBL" id="KAF9603861.1"/>
    </source>
</evidence>
<keyword evidence="10 13" id="KW-0503">Monooxygenase</keyword>
<dbReference type="Pfam" id="PF00067">
    <property type="entry name" value="p450"/>
    <property type="match status" value="2"/>
</dbReference>
<dbReference type="PRINTS" id="PR00463">
    <property type="entry name" value="EP450I"/>
</dbReference>
<dbReference type="OrthoDB" id="1372046at2759"/>
<comment type="subcellular location">
    <subcellularLocation>
        <location evidence="2">Membrane</location>
    </subcellularLocation>
</comment>
<dbReference type="GO" id="GO:0016125">
    <property type="term" value="P:sterol metabolic process"/>
    <property type="evidence" value="ECO:0007669"/>
    <property type="project" value="TreeGrafter"/>
</dbReference>
<dbReference type="InterPro" id="IPR017972">
    <property type="entry name" value="Cyt_P450_CS"/>
</dbReference>
<dbReference type="AlphaFoldDB" id="A0A835HS41"/>
<evidence type="ECO:0000256" key="2">
    <source>
        <dbReference type="ARBA" id="ARBA00004370"/>
    </source>
</evidence>
<sequence length="463" mass="52791">MWPLALCLVALVVIVWTTNWIYKWSNPICNGKLPPGSMGLPVLGETIQFFKSQTSFDIPPFIKDRMKRYGPVFKTNLVCHPVVVSTDPEFSHFIFQEEGKSVVFWYMDSFMKLIGQDKLTTSTGAMHKSLRNMVMDHYSPNKQKEKILFEIEDVARRNLAIWSKQDSVEVKEVVTTMSFGLSSMKTMSYDPSMHAENLKDRFTTFLKGLISFPLDIPGTVFNKCLKVMVNERFYSTKKHGDFLDVLVEEMKKEEPLYNVESAAYFLFAILFASFETVSLALTLAINFISEHPSVLKELTDEHEAILKNRENVDSSLTWNEYKSMTFTSHVIDETLRLANIAPFVLRRAIKEIHVDGYTIPAGWTIMVCPPALHLNPEKYEDALTFNPWRWKGQGSNTASKSFMAFGGGMRQCAGAEFAKLQLSVVLHFLVTKYRWTKIKGGEIVRNPGIVFPNGLHIKVTENS</sequence>
<dbReference type="GO" id="GO:0016705">
    <property type="term" value="F:oxidoreductase activity, acting on paired donors, with incorporation or reduction of molecular oxygen"/>
    <property type="evidence" value="ECO:0007669"/>
    <property type="project" value="InterPro"/>
</dbReference>
<accession>A0A835HS41</accession>
<dbReference type="InterPro" id="IPR036396">
    <property type="entry name" value="Cyt_P450_sf"/>
</dbReference>
<evidence type="ECO:0000313" key="16">
    <source>
        <dbReference type="Proteomes" id="UP000631114"/>
    </source>
</evidence>
<feature type="binding site" description="axial binding residue" evidence="12">
    <location>
        <position position="412"/>
    </location>
    <ligand>
        <name>heme</name>
        <dbReference type="ChEBI" id="CHEBI:30413"/>
    </ligand>
    <ligandPart>
        <name>Fe</name>
        <dbReference type="ChEBI" id="CHEBI:18248"/>
    </ligandPart>
</feature>
<dbReference type="GO" id="GO:0016132">
    <property type="term" value="P:brassinosteroid biosynthetic process"/>
    <property type="evidence" value="ECO:0007669"/>
    <property type="project" value="TreeGrafter"/>
</dbReference>
<dbReference type="InterPro" id="IPR002401">
    <property type="entry name" value="Cyt_P450_E_grp-I"/>
</dbReference>
<dbReference type="Proteomes" id="UP000631114">
    <property type="component" value="Unassembled WGS sequence"/>
</dbReference>
<keyword evidence="9 12" id="KW-0408">Iron</keyword>
<dbReference type="GO" id="GO:0004497">
    <property type="term" value="F:monooxygenase activity"/>
    <property type="evidence" value="ECO:0007669"/>
    <property type="project" value="UniProtKB-KW"/>
</dbReference>
<keyword evidence="7" id="KW-1133">Transmembrane helix</keyword>
<comment type="caution">
    <text evidence="15">The sequence shown here is derived from an EMBL/GenBank/DDBJ whole genome shotgun (WGS) entry which is preliminary data.</text>
</comment>
<dbReference type="EMBL" id="JADFTS010000006">
    <property type="protein sequence ID" value="KAF9603861.1"/>
    <property type="molecule type" value="Genomic_DNA"/>
</dbReference>
<dbReference type="FunFam" id="1.10.630.10:FF:000020">
    <property type="entry name" value="Cytochrome P450 family protein"/>
    <property type="match status" value="1"/>
</dbReference>
<dbReference type="Gene3D" id="1.10.630.10">
    <property type="entry name" value="Cytochrome P450"/>
    <property type="match status" value="1"/>
</dbReference>
<evidence type="ECO:0000256" key="3">
    <source>
        <dbReference type="ARBA" id="ARBA00010617"/>
    </source>
</evidence>
<comment type="similarity">
    <text evidence="3 13">Belongs to the cytochrome P450 family.</text>
</comment>
<keyword evidence="16" id="KW-1185">Reference proteome</keyword>
<gene>
    <name evidence="15" type="ORF">IFM89_038119</name>
</gene>
<dbReference type="PRINTS" id="PR00385">
    <property type="entry name" value="P450"/>
</dbReference>
<dbReference type="CDD" id="cd11043">
    <property type="entry name" value="CYP90-like"/>
    <property type="match status" value="1"/>
</dbReference>
<evidence type="ECO:0000256" key="4">
    <source>
        <dbReference type="ARBA" id="ARBA00022617"/>
    </source>
</evidence>
<dbReference type="InterPro" id="IPR001128">
    <property type="entry name" value="Cyt_P450"/>
</dbReference>
<keyword evidence="4 12" id="KW-0349">Heme</keyword>
<dbReference type="PROSITE" id="PS00086">
    <property type="entry name" value="CYTOCHROME_P450"/>
    <property type="match status" value="1"/>
</dbReference>
<dbReference type="SUPFAM" id="SSF48264">
    <property type="entry name" value="Cytochrome P450"/>
    <property type="match status" value="1"/>
</dbReference>